<keyword evidence="6" id="KW-0443">Lipid metabolism</keyword>
<dbReference type="GO" id="GO:0000036">
    <property type="term" value="F:acyl carrier activity"/>
    <property type="evidence" value="ECO:0007669"/>
    <property type="project" value="TreeGrafter"/>
</dbReference>
<keyword evidence="11" id="KW-1185">Reference proteome</keyword>
<dbReference type="EC" id="3.1.2.14" evidence="10"/>
<accession>A0A380KAP8</accession>
<keyword evidence="5" id="KW-0809">Transit peptide</keyword>
<feature type="domain" description="Acyl-ACP thioesterase N-terminal hotdog" evidence="8">
    <location>
        <begin position="3"/>
        <end position="132"/>
    </location>
</feature>
<feature type="domain" description="Acyl-ACP thioesterase-like C-terminal" evidence="9">
    <location>
        <begin position="147"/>
        <end position="241"/>
    </location>
</feature>
<evidence type="ECO:0000259" key="8">
    <source>
        <dbReference type="Pfam" id="PF01643"/>
    </source>
</evidence>
<keyword evidence="4" id="KW-0276">Fatty acid metabolism</keyword>
<reference evidence="10 11" key="1">
    <citation type="submission" date="2018-06" db="EMBL/GenBank/DDBJ databases">
        <authorList>
            <consortium name="Pathogen Informatics"/>
            <person name="Doyle S."/>
        </authorList>
    </citation>
    <scope>NUCLEOTIDE SEQUENCE [LARGE SCALE GENOMIC DNA]</scope>
    <source>
        <strain evidence="10 11">NCTC12224</strain>
    </source>
</reference>
<evidence type="ECO:0000256" key="7">
    <source>
        <dbReference type="ARBA" id="ARBA00023160"/>
    </source>
</evidence>
<evidence type="ECO:0000259" key="9">
    <source>
        <dbReference type="Pfam" id="PF20791"/>
    </source>
</evidence>
<evidence type="ECO:0000256" key="6">
    <source>
        <dbReference type="ARBA" id="ARBA00023098"/>
    </source>
</evidence>
<keyword evidence="2" id="KW-0444">Lipid biosynthesis</keyword>
<dbReference type="Proteomes" id="UP000254924">
    <property type="component" value="Unassembled WGS sequence"/>
</dbReference>
<comment type="similarity">
    <text evidence="1">Belongs to the acyl-ACP thioesterase family.</text>
</comment>
<dbReference type="RefSeq" id="WP_115269302.1">
    <property type="nucleotide sequence ID" value="NZ_JBNPNB010000038.1"/>
</dbReference>
<dbReference type="Pfam" id="PF20791">
    <property type="entry name" value="Acyl-ACP_TE_C"/>
    <property type="match status" value="1"/>
</dbReference>
<gene>
    <name evidence="10" type="ORF">NCTC12224_01376</name>
</gene>
<keyword evidence="7" id="KW-0275">Fatty acid biosynthesis</keyword>
<dbReference type="OrthoDB" id="9801517at2"/>
<dbReference type="Gene3D" id="3.10.129.10">
    <property type="entry name" value="Hotdog Thioesterase"/>
    <property type="match status" value="1"/>
</dbReference>
<proteinExistence type="inferred from homology"/>
<dbReference type="CDD" id="cd00586">
    <property type="entry name" value="4HBT"/>
    <property type="match status" value="1"/>
</dbReference>
<dbReference type="InterPro" id="IPR049427">
    <property type="entry name" value="Acyl-ACP_TE_C"/>
</dbReference>
<dbReference type="GO" id="GO:0016297">
    <property type="term" value="F:fatty acyl-[ACP] hydrolase activity"/>
    <property type="evidence" value="ECO:0007669"/>
    <property type="project" value="UniProtKB-EC"/>
</dbReference>
<dbReference type="InterPro" id="IPR045023">
    <property type="entry name" value="FATA/B"/>
</dbReference>
<protein>
    <submittedName>
        <fullName evidence="10">Oleoyl-[acyl-carrier-protein] hydrolase</fullName>
        <ecNumber evidence="10">3.1.2.14</ecNumber>
    </submittedName>
</protein>
<evidence type="ECO:0000256" key="1">
    <source>
        <dbReference type="ARBA" id="ARBA00006500"/>
    </source>
</evidence>
<dbReference type="PANTHER" id="PTHR31727:SF6">
    <property type="entry name" value="OLEOYL-ACYL CARRIER PROTEIN THIOESTERASE 1, CHLOROPLASTIC"/>
    <property type="match status" value="1"/>
</dbReference>
<evidence type="ECO:0000256" key="4">
    <source>
        <dbReference type="ARBA" id="ARBA00022832"/>
    </source>
</evidence>
<dbReference type="GeneID" id="78356697"/>
<dbReference type="AlphaFoldDB" id="A0A380KAP8"/>
<dbReference type="Pfam" id="PF01643">
    <property type="entry name" value="Acyl-ACP_TE"/>
    <property type="match status" value="1"/>
</dbReference>
<evidence type="ECO:0000256" key="3">
    <source>
        <dbReference type="ARBA" id="ARBA00022801"/>
    </source>
</evidence>
<organism evidence="10 11">
    <name type="scientific">Streptococcus hyointestinalis</name>
    <dbReference type="NCBI Taxonomy" id="1337"/>
    <lineage>
        <taxon>Bacteria</taxon>
        <taxon>Bacillati</taxon>
        <taxon>Bacillota</taxon>
        <taxon>Bacilli</taxon>
        <taxon>Lactobacillales</taxon>
        <taxon>Streptococcaceae</taxon>
        <taxon>Streptococcus</taxon>
    </lineage>
</organism>
<name>A0A380KAP8_9STRE</name>
<evidence type="ECO:0000256" key="5">
    <source>
        <dbReference type="ARBA" id="ARBA00022946"/>
    </source>
</evidence>
<dbReference type="SUPFAM" id="SSF54637">
    <property type="entry name" value="Thioesterase/thiol ester dehydrase-isomerase"/>
    <property type="match status" value="2"/>
</dbReference>
<evidence type="ECO:0000313" key="10">
    <source>
        <dbReference type="EMBL" id="SUN61216.1"/>
    </source>
</evidence>
<sequence length="243" mass="28553">MGLLYSEPYQVPFYETDVNHNMKLPQLLSLALQVSGRHSLKLGVSDEAIFEQYGLVWVITDYHLDIIRLPRYAEKIRIETEAISYNRLFCYRNFYIYGEDGDKIMTIFSVFVLMDFETRKVHPVVEDIVSVYESEKIKKAIRGPRYKALENASDTLYHVRYFDLDMNGHVNNSKYLEWMFEVVDFDFLKGHVPKTIDLKYVKEIHYGSDIVSRVETFDKTTKHEITADGAVHAQAIIEWQEKE</sequence>
<evidence type="ECO:0000313" key="11">
    <source>
        <dbReference type="Proteomes" id="UP000254924"/>
    </source>
</evidence>
<evidence type="ECO:0000256" key="2">
    <source>
        <dbReference type="ARBA" id="ARBA00022516"/>
    </source>
</evidence>
<dbReference type="InterPro" id="IPR029069">
    <property type="entry name" value="HotDog_dom_sf"/>
</dbReference>
<dbReference type="InterPro" id="IPR002864">
    <property type="entry name" value="Acyl-ACP_thioesterase_NHD"/>
</dbReference>
<dbReference type="EMBL" id="UHFN01000007">
    <property type="protein sequence ID" value="SUN61216.1"/>
    <property type="molecule type" value="Genomic_DNA"/>
</dbReference>
<keyword evidence="3 10" id="KW-0378">Hydrolase</keyword>
<dbReference type="PANTHER" id="PTHR31727">
    <property type="entry name" value="OLEOYL-ACYL CARRIER PROTEIN THIOESTERASE 1, CHLOROPLASTIC"/>
    <property type="match status" value="1"/>
</dbReference>